<evidence type="ECO:0000256" key="5">
    <source>
        <dbReference type="PIRSR" id="PIRSR604294-1"/>
    </source>
</evidence>
<dbReference type="Proteomes" id="UP000078396">
    <property type="component" value="Unassembled WGS sequence"/>
</dbReference>
<evidence type="ECO:0000313" key="9">
    <source>
        <dbReference type="Proteomes" id="UP000078396"/>
    </source>
</evidence>
<feature type="binding site" evidence="5">
    <location>
        <position position="201"/>
    </location>
    <ligand>
        <name>Fe cation</name>
        <dbReference type="ChEBI" id="CHEBI:24875"/>
        <note>catalytic</note>
    </ligand>
</feature>
<feature type="binding site" evidence="5">
    <location>
        <position position="264"/>
    </location>
    <ligand>
        <name>Fe cation</name>
        <dbReference type="ChEBI" id="CHEBI:24875"/>
        <note>catalytic</note>
    </ligand>
</feature>
<comment type="similarity">
    <text evidence="1 6">Belongs to the carotenoid oxygenase family.</text>
</comment>
<feature type="region of interest" description="Disordered" evidence="7">
    <location>
        <begin position="37"/>
        <end position="57"/>
    </location>
</feature>
<accession>A0A178LPR9</accession>
<name>A0A178LPR9_MYCIR</name>
<comment type="caution">
    <text evidence="8">The sequence shown here is derived from an EMBL/GenBank/DDBJ whole genome shotgun (WGS) entry which is preliminary data.</text>
</comment>
<protein>
    <recommendedName>
        <fullName evidence="6">Dioxygenase</fullName>
        <ecNumber evidence="6">1.13.11.-</ecNumber>
    </recommendedName>
</protein>
<dbReference type="GO" id="GO:0016121">
    <property type="term" value="P:carotene catabolic process"/>
    <property type="evidence" value="ECO:0007669"/>
    <property type="project" value="TreeGrafter"/>
</dbReference>
<dbReference type="PANTHER" id="PTHR10543">
    <property type="entry name" value="BETA-CAROTENE DIOXYGENASE"/>
    <property type="match status" value="1"/>
</dbReference>
<feature type="binding site" evidence="5">
    <location>
        <position position="153"/>
    </location>
    <ligand>
        <name>Fe cation</name>
        <dbReference type="ChEBI" id="CHEBI:24875"/>
        <note>catalytic</note>
    </ligand>
</feature>
<sequence>MAISDSSVPLYVTGHLAPVADEIDARDLPVEGSLPPELTGRLLRNGPNPIPGEPSGHWFDGHGMVHGIRLEGGRARWYRNRWVRTKALAGHSSFQPDGSPDLTVGAANTHVIAHAGKILALVEDAYPHVLSPELETLGVSDFGGRLTTAMTAHPKIDPVTGDLHFFGYGLTAPYVTYHKASAAGELVTSVPISVPGPTMMHDFAITDRHAVFLDLPLTFSPERVNDSPLPFDWDDSYGARIGIMELNLPGQVRWFDVDPAYVFHVGNAHTDSTGRVILDAARYAGTDAEWAWQNLGNPMASTGVPVRGDLAGSAAVHDSGLARLHRWTLDPATGTVEEMTLDDRGIEFPTIDHARVGRESRYRYAVSGGGPHASAIVKFDTTAGVIAEHSLGPDVVAGEAVFVASQALDRAEDDGWLLTVTSSRDGSGSKLLVLDATDVSGTPVAAVTLPRRVPAGFHGSWITDDELESAEHAGSA</sequence>
<gene>
    <name evidence="8" type="ORF">A4X20_28065</name>
</gene>
<evidence type="ECO:0000256" key="6">
    <source>
        <dbReference type="RuleBase" id="RU364048"/>
    </source>
</evidence>
<comment type="cofactor">
    <cofactor evidence="5 6">
        <name>Fe(2+)</name>
        <dbReference type="ChEBI" id="CHEBI:29033"/>
    </cofactor>
    <text evidence="5 6">Binds 1 Fe(2+) ion per subunit.</text>
</comment>
<dbReference type="GO" id="GO:0010436">
    <property type="term" value="F:carotenoid dioxygenase activity"/>
    <property type="evidence" value="ECO:0007669"/>
    <property type="project" value="TreeGrafter"/>
</dbReference>
<keyword evidence="4 5" id="KW-0408">Iron</keyword>
<dbReference type="EMBL" id="LWCS01000050">
    <property type="protein sequence ID" value="OAN33007.1"/>
    <property type="molecule type" value="Genomic_DNA"/>
</dbReference>
<evidence type="ECO:0000313" key="8">
    <source>
        <dbReference type="EMBL" id="OAN33007.1"/>
    </source>
</evidence>
<dbReference type="EC" id="1.13.11.-" evidence="6"/>
<dbReference type="OrthoDB" id="6636843at2"/>
<dbReference type="AlphaFoldDB" id="A0A178LPR9"/>
<keyword evidence="2 5" id="KW-0479">Metal-binding</keyword>
<evidence type="ECO:0000256" key="1">
    <source>
        <dbReference type="ARBA" id="ARBA00006787"/>
    </source>
</evidence>
<dbReference type="Pfam" id="PF03055">
    <property type="entry name" value="RPE65"/>
    <property type="match status" value="1"/>
</dbReference>
<organism evidence="8 9">
    <name type="scientific">Mycolicibacterium iranicum</name>
    <name type="common">Mycobacterium iranicum</name>
    <dbReference type="NCBI Taxonomy" id="912594"/>
    <lineage>
        <taxon>Bacteria</taxon>
        <taxon>Bacillati</taxon>
        <taxon>Actinomycetota</taxon>
        <taxon>Actinomycetes</taxon>
        <taxon>Mycobacteriales</taxon>
        <taxon>Mycobacteriaceae</taxon>
        <taxon>Mycolicibacterium</taxon>
    </lineage>
</organism>
<proteinExistence type="inferred from homology"/>
<feature type="binding site" evidence="5">
    <location>
        <position position="458"/>
    </location>
    <ligand>
        <name>Fe cation</name>
        <dbReference type="ChEBI" id="CHEBI:24875"/>
        <note>catalytic</note>
    </ligand>
</feature>
<evidence type="ECO:0000256" key="7">
    <source>
        <dbReference type="SAM" id="MobiDB-lite"/>
    </source>
</evidence>
<evidence type="ECO:0000256" key="3">
    <source>
        <dbReference type="ARBA" id="ARBA00023002"/>
    </source>
</evidence>
<dbReference type="GO" id="GO:0046872">
    <property type="term" value="F:metal ion binding"/>
    <property type="evidence" value="ECO:0007669"/>
    <property type="project" value="UniProtKB-KW"/>
</dbReference>
<keyword evidence="6 8" id="KW-0223">Dioxygenase</keyword>
<dbReference type="InterPro" id="IPR004294">
    <property type="entry name" value="Carotenoid_Oase"/>
</dbReference>
<evidence type="ECO:0000256" key="2">
    <source>
        <dbReference type="ARBA" id="ARBA00022723"/>
    </source>
</evidence>
<evidence type="ECO:0000256" key="4">
    <source>
        <dbReference type="ARBA" id="ARBA00023004"/>
    </source>
</evidence>
<keyword evidence="3 6" id="KW-0560">Oxidoreductase</keyword>
<reference evidence="8 9" key="1">
    <citation type="submission" date="2016-04" db="EMBL/GenBank/DDBJ databases">
        <title>Draft Genome Sequences of Staphylococcus capitis Strain H36, S. capitis Strain H65, S. cohnii Strain H62, S. hominis Strain H69, Mycobacterium iranicum Strain H39, Plantibacter sp. Strain H53, Pseudomonas oryzihabitans Strain H72, and Microbacterium sp. Strain H83, isolated from residential settings.</title>
        <authorList>
            <person name="Lymperopoulou D."/>
            <person name="Adams R.I."/>
            <person name="Lindow S."/>
            <person name="Coil D.A."/>
            <person name="Jospin G."/>
            <person name="Eisen J.A."/>
        </authorList>
    </citation>
    <scope>NUCLEOTIDE SEQUENCE [LARGE SCALE GENOMIC DNA]</scope>
    <source>
        <strain evidence="8 9">H39</strain>
    </source>
</reference>
<dbReference type="RefSeq" id="WP_064284121.1">
    <property type="nucleotide sequence ID" value="NZ_LWCS01000050.1"/>
</dbReference>
<dbReference type="PANTHER" id="PTHR10543:SF89">
    <property type="entry name" value="CAROTENOID 9,10(9',10')-CLEAVAGE DIOXYGENASE 1"/>
    <property type="match status" value="1"/>
</dbReference>